<keyword evidence="2" id="KW-1185">Reference proteome</keyword>
<dbReference type="EMBL" id="CM020619">
    <property type="protein sequence ID" value="KAK1865764.1"/>
    <property type="molecule type" value="Genomic_DNA"/>
</dbReference>
<gene>
    <name evidence="1" type="ORF">I4F81_008287</name>
</gene>
<comment type="caution">
    <text evidence="1">The sequence shown here is derived from an EMBL/GenBank/DDBJ whole genome shotgun (WGS) entry which is preliminary data.</text>
</comment>
<accession>A0ACC3C732</accession>
<evidence type="ECO:0000313" key="1">
    <source>
        <dbReference type="EMBL" id="KAK1865764.1"/>
    </source>
</evidence>
<reference evidence="1" key="1">
    <citation type="submission" date="2019-11" db="EMBL/GenBank/DDBJ databases">
        <title>Nori genome reveals adaptations in red seaweeds to the harsh intertidal environment.</title>
        <authorList>
            <person name="Wang D."/>
            <person name="Mao Y."/>
        </authorList>
    </citation>
    <scope>NUCLEOTIDE SEQUENCE</scope>
    <source>
        <tissue evidence="1">Gametophyte</tissue>
    </source>
</reference>
<name>A0ACC3C732_PYRYE</name>
<protein>
    <submittedName>
        <fullName evidence="1">Uncharacterized protein</fullName>
    </submittedName>
</protein>
<proteinExistence type="predicted"/>
<organism evidence="1 2">
    <name type="scientific">Pyropia yezoensis</name>
    <name type="common">Susabi-nori</name>
    <name type="synonym">Porphyra yezoensis</name>
    <dbReference type="NCBI Taxonomy" id="2788"/>
    <lineage>
        <taxon>Eukaryota</taxon>
        <taxon>Rhodophyta</taxon>
        <taxon>Bangiophyceae</taxon>
        <taxon>Bangiales</taxon>
        <taxon>Bangiaceae</taxon>
        <taxon>Pyropia</taxon>
    </lineage>
</organism>
<evidence type="ECO:0000313" key="2">
    <source>
        <dbReference type="Proteomes" id="UP000798662"/>
    </source>
</evidence>
<sequence length="172" mass="17169">MGPRAVAAGAPAALLLLAAALLAATAAAPTPARGGFVGVLFPSLPACNLPRPFLVNISAADSANTPAGLGYMEDSSARGTDNNAADRAAAGLTYLGQLSAGCRRRRSCGRRAGPGTPPHSPCSPLPPRPGGQGRCGGGHRGGPAVAPPPLGSPALAHGTRWWQTRQARTDRG</sequence>
<dbReference type="Proteomes" id="UP000798662">
    <property type="component" value="Chromosome 2"/>
</dbReference>